<dbReference type="InParanoid" id="F0YP98"/>
<proteinExistence type="predicted"/>
<evidence type="ECO:0000313" key="2">
    <source>
        <dbReference type="EMBL" id="EGB03061.1"/>
    </source>
</evidence>
<evidence type="ECO:0000256" key="1">
    <source>
        <dbReference type="SAM" id="MobiDB-lite"/>
    </source>
</evidence>
<feature type="region of interest" description="Disordered" evidence="1">
    <location>
        <begin position="1"/>
        <end position="37"/>
    </location>
</feature>
<sequence>MKKKARRRLERKQTVLQARRDPTARRNVADAARAKGSIRRKTAAMAAPAYPSAAPLNAKARAERSPNSLDNVAALVGAIPADLVAARRAARRHEKRGFSRWTLPFVVLQKFGPAMLKMHRLLPSGDTVTSAEVVAAAAGVHAHYLEAKDTVYRSWTYLYFPVTRACFAPQAVGQYPPTCERHKQWRREYAARVAAVERNSPLRDLLDALGPRTTRETWSSFVGSFSSVWLGCRESLKAADDDYNYALEWLIRALGYALEVPDSCFDGLWDILTAPRLWPGLRYRDAYDACITAGLPVALISVIAGCAFASLDPDPLPRGTDAKEREKHFKFKVKGSPHAWLLRHRAALLEFRDALSASYDRLPVPPSVLVKKYLTKHPDARG</sequence>
<name>F0YP98_AURAN</name>
<evidence type="ECO:0000313" key="3">
    <source>
        <dbReference type="Proteomes" id="UP000002729"/>
    </source>
</evidence>
<dbReference type="Proteomes" id="UP000002729">
    <property type="component" value="Unassembled WGS sequence"/>
</dbReference>
<gene>
    <name evidence="2" type="ORF">AURANDRAFT_68334</name>
</gene>
<organism evidence="3">
    <name type="scientific">Aureococcus anophagefferens</name>
    <name type="common">Harmful bloom alga</name>
    <dbReference type="NCBI Taxonomy" id="44056"/>
    <lineage>
        <taxon>Eukaryota</taxon>
        <taxon>Sar</taxon>
        <taxon>Stramenopiles</taxon>
        <taxon>Ochrophyta</taxon>
        <taxon>Pelagophyceae</taxon>
        <taxon>Pelagomonadales</taxon>
        <taxon>Pelagomonadaceae</taxon>
        <taxon>Aureococcus</taxon>
    </lineage>
</organism>
<dbReference type="EMBL" id="GL833207">
    <property type="protein sequence ID" value="EGB03061.1"/>
    <property type="molecule type" value="Genomic_DNA"/>
</dbReference>
<feature type="compositionally biased region" description="Basic and acidic residues" evidence="1">
    <location>
        <begin position="18"/>
        <end position="28"/>
    </location>
</feature>
<feature type="compositionally biased region" description="Basic residues" evidence="1">
    <location>
        <begin position="1"/>
        <end position="10"/>
    </location>
</feature>
<reference evidence="2 3" key="1">
    <citation type="journal article" date="2011" name="Proc. Natl. Acad. Sci. U.S.A.">
        <title>Niche of harmful alga Aureococcus anophagefferens revealed through ecogenomics.</title>
        <authorList>
            <person name="Gobler C.J."/>
            <person name="Berry D.L."/>
            <person name="Dyhrman S.T."/>
            <person name="Wilhelm S.W."/>
            <person name="Salamov A."/>
            <person name="Lobanov A.V."/>
            <person name="Zhang Y."/>
            <person name="Collier J.L."/>
            <person name="Wurch L.L."/>
            <person name="Kustka A.B."/>
            <person name="Dill B.D."/>
            <person name="Shah M."/>
            <person name="VerBerkmoes N.C."/>
            <person name="Kuo A."/>
            <person name="Terry A."/>
            <person name="Pangilinan J."/>
            <person name="Lindquist E.A."/>
            <person name="Lucas S."/>
            <person name="Paulsen I.T."/>
            <person name="Hattenrath-Lehmann T.K."/>
            <person name="Talmage S.C."/>
            <person name="Walker E.A."/>
            <person name="Koch F."/>
            <person name="Burson A.M."/>
            <person name="Marcoval M.A."/>
            <person name="Tang Y.Z."/>
            <person name="Lecleir G.R."/>
            <person name="Coyne K.J."/>
            <person name="Berg G.M."/>
            <person name="Bertrand E.M."/>
            <person name="Saito M.A."/>
            <person name="Gladyshev V.N."/>
            <person name="Grigoriev I.V."/>
        </authorList>
    </citation>
    <scope>NUCLEOTIDE SEQUENCE [LARGE SCALE GENOMIC DNA]</scope>
    <source>
        <strain evidence="3">CCMP 1984</strain>
    </source>
</reference>
<feature type="non-terminal residue" evidence="2">
    <location>
        <position position="382"/>
    </location>
</feature>
<dbReference type="KEGG" id="aaf:AURANDRAFT_68334"/>
<accession>F0YP98</accession>
<keyword evidence="3" id="KW-1185">Reference proteome</keyword>
<dbReference type="AlphaFoldDB" id="F0YP98"/>
<dbReference type="GeneID" id="20226738"/>
<protein>
    <submittedName>
        <fullName evidence="2">Uncharacterized protein</fullName>
    </submittedName>
</protein>
<dbReference type="RefSeq" id="XP_009042242.1">
    <property type="nucleotide sequence ID" value="XM_009043994.1"/>
</dbReference>